<feature type="domain" description="3-beta hydroxysteroid dehydrogenase/isomerase" evidence="3">
    <location>
        <begin position="11"/>
        <end position="228"/>
    </location>
</feature>
<comment type="similarity">
    <text evidence="1">Belongs to the 3-beta-HSD family.</text>
</comment>
<reference evidence="5" key="1">
    <citation type="submission" date="2014-03" db="EMBL/GenBank/DDBJ databases">
        <title>The Genome Sequence of Puccinia striiformis f. sp. tritici PST-78.</title>
        <authorList>
            <consortium name="The Broad Institute Genome Sequencing Platform"/>
            <person name="Cuomo C."/>
            <person name="Hulbert S."/>
            <person name="Chen X."/>
            <person name="Walker B."/>
            <person name="Young S.K."/>
            <person name="Zeng Q."/>
            <person name="Gargeya S."/>
            <person name="Fitzgerald M."/>
            <person name="Haas B."/>
            <person name="Abouelleil A."/>
            <person name="Alvarado L."/>
            <person name="Arachchi H.M."/>
            <person name="Berlin A.M."/>
            <person name="Chapman S.B."/>
            <person name="Goldberg J."/>
            <person name="Griggs A."/>
            <person name="Gujja S."/>
            <person name="Hansen M."/>
            <person name="Howarth C."/>
            <person name="Imamovic A."/>
            <person name="Larimer J."/>
            <person name="McCowan C."/>
            <person name="Montmayeur A."/>
            <person name="Murphy C."/>
            <person name="Neiman D."/>
            <person name="Pearson M."/>
            <person name="Priest M."/>
            <person name="Roberts A."/>
            <person name="Saif S."/>
            <person name="Shea T."/>
            <person name="Sisk P."/>
            <person name="Sykes S."/>
            <person name="Wortman J."/>
            <person name="Nusbaum C."/>
            <person name="Birren B."/>
        </authorList>
    </citation>
    <scope>NUCLEOTIDE SEQUENCE [LARGE SCALE GENOMIC DNA]</scope>
    <source>
        <strain evidence="5">race PST-78</strain>
    </source>
</reference>
<protein>
    <recommendedName>
        <fullName evidence="3">3-beta hydroxysteroid dehydrogenase/isomerase domain-containing protein</fullName>
    </recommendedName>
</protein>
<organism evidence="4 5">
    <name type="scientific">Puccinia striiformis f. sp. tritici PST-78</name>
    <dbReference type="NCBI Taxonomy" id="1165861"/>
    <lineage>
        <taxon>Eukaryota</taxon>
        <taxon>Fungi</taxon>
        <taxon>Dikarya</taxon>
        <taxon>Basidiomycota</taxon>
        <taxon>Pucciniomycotina</taxon>
        <taxon>Pucciniomycetes</taxon>
        <taxon>Pucciniales</taxon>
        <taxon>Pucciniaceae</taxon>
        <taxon>Puccinia</taxon>
    </lineage>
</organism>
<accession>A0A0L0VX81</accession>
<keyword evidence="5" id="KW-1185">Reference proteome</keyword>
<dbReference type="InterPro" id="IPR036291">
    <property type="entry name" value="NAD(P)-bd_dom_sf"/>
</dbReference>
<proteinExistence type="inferred from homology"/>
<dbReference type="EMBL" id="AJIL01000016">
    <property type="protein sequence ID" value="KNF03615.1"/>
    <property type="molecule type" value="Genomic_DNA"/>
</dbReference>
<dbReference type="OrthoDB" id="10058185at2759"/>
<dbReference type="GO" id="GO:0006694">
    <property type="term" value="P:steroid biosynthetic process"/>
    <property type="evidence" value="ECO:0007669"/>
    <property type="project" value="InterPro"/>
</dbReference>
<dbReference type="InterPro" id="IPR002225">
    <property type="entry name" value="3Beta_OHSteriod_DH/Estase"/>
</dbReference>
<dbReference type="Gene3D" id="3.40.50.720">
    <property type="entry name" value="NAD(P)-binding Rossmann-like Domain"/>
    <property type="match status" value="2"/>
</dbReference>
<dbReference type="GO" id="GO:0016616">
    <property type="term" value="F:oxidoreductase activity, acting on the CH-OH group of donors, NAD or NADP as acceptor"/>
    <property type="evidence" value="ECO:0007669"/>
    <property type="project" value="InterPro"/>
</dbReference>
<keyword evidence="2" id="KW-0560">Oxidoreductase</keyword>
<dbReference type="Pfam" id="PF01073">
    <property type="entry name" value="3Beta_HSD"/>
    <property type="match status" value="1"/>
</dbReference>
<dbReference type="Proteomes" id="UP000054564">
    <property type="component" value="Unassembled WGS sequence"/>
</dbReference>
<dbReference type="STRING" id="1165861.A0A0L0VX81"/>
<dbReference type="InterPro" id="IPR050177">
    <property type="entry name" value="Lipid_A_modif_metabolic_enz"/>
</dbReference>
<gene>
    <name evidence="4" type="ORF">PSTG_03137</name>
</gene>
<name>A0A0L0VX81_9BASI</name>
<dbReference type="AlphaFoldDB" id="A0A0L0VX81"/>
<evidence type="ECO:0000313" key="4">
    <source>
        <dbReference type="EMBL" id="KNF03615.1"/>
    </source>
</evidence>
<evidence type="ECO:0000256" key="2">
    <source>
        <dbReference type="ARBA" id="ARBA00023002"/>
    </source>
</evidence>
<comment type="caution">
    <text evidence="4">The sequence shown here is derived from an EMBL/GenBank/DDBJ whole genome shotgun (WGS) entry which is preliminary data.</text>
</comment>
<dbReference type="PANTHER" id="PTHR43245:SF51">
    <property type="entry name" value="SHORT CHAIN DEHYDROGENASE_REDUCTASE FAMILY 42E, MEMBER 2"/>
    <property type="match status" value="1"/>
</dbReference>
<dbReference type="SUPFAM" id="SSF51735">
    <property type="entry name" value="NAD(P)-binding Rossmann-fold domains"/>
    <property type="match status" value="2"/>
</dbReference>
<dbReference type="PANTHER" id="PTHR43245">
    <property type="entry name" value="BIFUNCTIONAL POLYMYXIN RESISTANCE PROTEIN ARNA"/>
    <property type="match status" value="1"/>
</dbReference>
<evidence type="ECO:0000259" key="3">
    <source>
        <dbReference type="Pfam" id="PF01073"/>
    </source>
</evidence>
<sequence length="457" mass="51073">MSQAFEPKNILVIGGEGFLGHNLVETLKRTYPESAINSLDLIQRFFEEDNKFIQADLTSPDSLLQAFSTLKPELVFHTASPWTGSSKEICENVNVKGTSNTILACQKFDVQRLVYTSSAGVVFNGNDLINVDERLPIPKIGCDHYNTTKARAEAIVLEANGKEGLLTCAIRPAGIFGPGDRQAIPGMIDVLKSRKHGIQIGSNRNLFDWTYVDNVVEAHILAASKLDQVIGIDEFSNSLKPIQKTIERRNLLTSGTKEEEGDGSSLDEVSIIDLSTSGSNQSDQSSAYNPTNWIQSDQHLIDKPIPAKRHRWDQWAPISTQINHPTDQISVAGQAYFITNGEPIFFWDFARSIWFEYHSRSNQAKKSNLNPIPKFTIILPTFLALLLATISQFLVAKSLFTPEKVRYTSASKYHNIEKARVILGYEPIIGVQEGIQKAVQWYIDNEDHHLVSDKKND</sequence>
<evidence type="ECO:0000256" key="1">
    <source>
        <dbReference type="ARBA" id="ARBA00009219"/>
    </source>
</evidence>
<evidence type="ECO:0000313" key="5">
    <source>
        <dbReference type="Proteomes" id="UP000054564"/>
    </source>
</evidence>